<dbReference type="EMBL" id="CAKLDM010000004">
    <property type="protein sequence ID" value="CAH0543132.1"/>
    <property type="molecule type" value="Genomic_DNA"/>
</dbReference>
<name>A0ABM9A9D6_9VIBR</name>
<sequence length="558" mass="62462">MAKRSKNDKMSFGSVLKVAFPFYSPDDDKENSTTYESGAGYTGSAFHEREKYTPDANSSLVTNGRSNTDRLYMRKLPNDRFLRYDVYKEMEDDSTMSAALDVHLSNALSVPSTGGMSVYLKPKDDKFNEYVAQLNRELITPINANLMNWCYTMAVYGVNYVRPYVEKGKGITHLEANYYTLPNQIREYERSGQLCGFTSEQLKTRRNGDQVRLAEPWALIPLKMPVWRPDMDIEPINYTGETYSLYSDAHTRKPIETQNYGTSMLHTSFESWSMLRQAIASLGSSRVNAAMIDRLITANTDGLDAARAAEYINLIAEQLKKDRQEVVTKSQKTGVLPTVMNTLVPVLGGSKGGLQIETFSTDPNINHIEDIMFHLKRMAGALGVDSSLLGFGDLLSGGLGDGGFFRTSIQAALRANHIRSACVAFIKRAIDIHTIFRDGKVWHDEDAPFEIRFNSLNTAIQQEEAAAQESNVNYATTLATVLDLIENSPINKSETLKTHLYTSVLEMEPDLAKKVIGELAKKVADDKGMMESLGMDTPEDAERYVRDVVLDLLTDLRE</sequence>
<protein>
    <recommendedName>
        <fullName evidence="3">Phage portal protein</fullName>
    </recommendedName>
</protein>
<reference evidence="1" key="1">
    <citation type="submission" date="2021-11" db="EMBL/GenBank/DDBJ databases">
        <authorList>
            <person name="Rodrigo-Torres L."/>
            <person name="Arahal R. D."/>
            <person name="Lucena T."/>
        </authorList>
    </citation>
    <scope>NUCLEOTIDE SEQUENCE</scope>
    <source>
        <strain evidence="1">CECT 7928</strain>
    </source>
</reference>
<comment type="caution">
    <text evidence="1">The sequence shown here is derived from an EMBL/GenBank/DDBJ whole genome shotgun (WGS) entry which is preliminary data.</text>
</comment>
<proteinExistence type="predicted"/>
<evidence type="ECO:0000313" key="2">
    <source>
        <dbReference type="Proteomes" id="UP000838748"/>
    </source>
</evidence>
<dbReference type="RefSeq" id="WP_237363999.1">
    <property type="nucleotide sequence ID" value="NZ_CAKLDM010000004.1"/>
</dbReference>
<evidence type="ECO:0008006" key="3">
    <source>
        <dbReference type="Google" id="ProtNLM"/>
    </source>
</evidence>
<organism evidence="1 2">
    <name type="scientific">Vibrio marisflavi CECT 7928</name>
    <dbReference type="NCBI Taxonomy" id="634439"/>
    <lineage>
        <taxon>Bacteria</taxon>
        <taxon>Pseudomonadati</taxon>
        <taxon>Pseudomonadota</taxon>
        <taxon>Gammaproteobacteria</taxon>
        <taxon>Vibrionales</taxon>
        <taxon>Vibrionaceae</taxon>
        <taxon>Vibrio</taxon>
    </lineage>
</organism>
<keyword evidence="2" id="KW-1185">Reference proteome</keyword>
<gene>
    <name evidence="1" type="ORF">VMF7928_04416</name>
</gene>
<dbReference type="Proteomes" id="UP000838748">
    <property type="component" value="Unassembled WGS sequence"/>
</dbReference>
<evidence type="ECO:0000313" key="1">
    <source>
        <dbReference type="EMBL" id="CAH0543132.1"/>
    </source>
</evidence>
<accession>A0ABM9A9D6</accession>